<protein>
    <recommendedName>
        <fullName evidence="3">Trafficking protein particle complex subunit 10</fullName>
    </recommendedName>
</protein>
<reference evidence="2" key="1">
    <citation type="journal article" date="2012" name="Proc. Natl. Acad. Sci. U.S.A.">
        <title>Antigenic diversity is generated by distinct evolutionary mechanisms in African trypanosome species.</title>
        <authorList>
            <person name="Jackson A.P."/>
            <person name="Berry A."/>
            <person name="Aslett M."/>
            <person name="Allison H.C."/>
            <person name="Burton P."/>
            <person name="Vavrova-Anderson J."/>
            <person name="Brown R."/>
            <person name="Browne H."/>
            <person name="Corton N."/>
            <person name="Hauser H."/>
            <person name="Gamble J."/>
            <person name="Gilderthorp R."/>
            <person name="Marcello L."/>
            <person name="McQuillan J."/>
            <person name="Otto T.D."/>
            <person name="Quail M.A."/>
            <person name="Sanders M.J."/>
            <person name="van Tonder A."/>
            <person name="Ginger M.L."/>
            <person name="Field M.C."/>
            <person name="Barry J.D."/>
            <person name="Hertz-Fowler C."/>
            <person name="Berriman M."/>
        </authorList>
    </citation>
    <scope>NUCLEOTIDE SEQUENCE</scope>
    <source>
        <strain evidence="2">IL3000</strain>
    </source>
</reference>
<evidence type="ECO:0000313" key="2">
    <source>
        <dbReference type="EMBL" id="CCC95184.1"/>
    </source>
</evidence>
<feature type="region of interest" description="Disordered" evidence="1">
    <location>
        <begin position="1655"/>
        <end position="1675"/>
    </location>
</feature>
<sequence length="1722" mass="191470">MSSQVSDGHQFPSFSSALESIKTAPWSPRSEDVIRRCFSLPSPNVTFLVRQVNREKCEVATPKGIDLCFEELERQFGSGIEASVVTNACIPGSKLRLNFHKVKSISVDAAPSLLNVYIYAVDQVDSRPRFLHSAVREWQSTLKNSNDGSCLVMLYHQDLVDATSPSVLQAAALGDRKMPDQRKAEAAAASLGPYFDELGAMKFGPQQMCSYLPHEAPTRLVERLSAAYRDVAKNLTNIFNACLQRKSAVAPNSEASPSQSALWCLQDCWRKGYDLAVHYLQFGVVSKAMATFARMFDMYYYHSDDFPFMTKNKTVEQLLQIPDMFSPSSFPYGGGIYPSVLEDGAEPGAGLLFIVVCQVRCALLLEKKDLAFARFRLFLQLSREKFMEEAESYGSGNPPHLVLLLRFAISALQTNWCSGVSNGSDARQEVSLSSIIRHKSSPDQSQQRQSNQQTPTLSQPAPLHIPVQSFTSPDKVTTAWSTSFPSEGSCTTLSVCEDYGDFERDLGPKIDELYSPLDSATRLDGLCKALKIGWVGRNTQWADNSVFVQLSDEVLQLFSEVGILLGYTETGEKKTSTPTQTFGVAEVDTIDNFISFYRMLTEAAALFSRLLNNKHREHALLYKLARSYSVTEPSRTAALCCFHLIPFVRHHGWLQLQVLVHRLYVESMDRIMAQRRESGQILLSKEEGRSMEESYLCIISAFGEREPLRREVVLLCGAPCDALMFWRRLKLLMVDVSFYTSQQRESADAPSSSSENGEDLAYGVAAEGCLSISKVIRGEDIYFSLIDPSRGRPEASTANELASSAQCTASGDCSGKGSDLHGCNFPGGTACGDKGTSCRNLQAKISETVFLCFEALCPIDMLAANDAFEDEQLQHESKVAAPISAVATLVSKKDWGDEDEVTHIVEVRKMTSSHYSAETQQLQWVWEFNPCHTGGYRLLDITLHVGSCRLVYDDFTSSCEPYNYFAHHSVWTNSCLPSTPPPCLLTVQDVESGLSMRLEPPKETHCFADSVTFFDVHIEMGMTLQQLVASTDINVEKVGDCAEKNGSGSVQVNSCRFEATHPNTAACLDGQYSTDTGNLRKHILERRSSLSSTMVPTNISSQHDSQVLAYLLLSRPKGYPALRTSKDCISLMQSLSHDASNNPAQNLMEPIVWSINRDEKTDHTLLLVCVKHDTNGTYTMVPINEGFFMTQLPPIHYGVEEKKSCSGSGVSDGTKAAVESVTSVRLEGNILTHLKQQCCFRICRNEDSRGVSDVQEQKAGIDENVEGSSCSQLSHSNSLHLSLPLIPLYMTFSEECAHMSFRSVGVNPNCGDRKVSVSIPFKMSAAFQVRYTFKCSQGRVYCLVWAKNVLKETSLWLRGAILELIDGDLHYELSRISSTHEQIMTREWKPGESVHLLFELAPSFTAQTQLGEKKHDVRIKLLYSNWSVTETLKPLRNHILLPKRHDIKKSTSNSGGMRSDLMYMSNAGEPLDDLIEQEPECSTRDIRLRYDLVQLEKMYASCNTFSGHVGSFTYKYSCWFNVYVTALPSPWYGKDTFVNSGLSSVDESCLSLGNEEVFTHGTVTERLPASSSFTVGEPVRFAVTLDPLAHNWPEGSEAEEDFVLLFKVDPASWFVLGKQRLRRKLSIMEKSTVYFTALPLPPSTTGGDVNVSKYQNPRNCHHHDKDEGNNAPSAAGFKVATPTIEVHRALSPGNHDMDSGKDNSLVHIEVIQFCALMQVEHR</sequence>
<feature type="region of interest" description="Disordered" evidence="1">
    <location>
        <begin position="438"/>
        <end position="464"/>
    </location>
</feature>
<proteinExistence type="predicted"/>
<evidence type="ECO:0008006" key="3">
    <source>
        <dbReference type="Google" id="ProtNLM"/>
    </source>
</evidence>
<organism evidence="2">
    <name type="scientific">Trypanosoma congolense (strain IL3000)</name>
    <dbReference type="NCBI Taxonomy" id="1068625"/>
    <lineage>
        <taxon>Eukaryota</taxon>
        <taxon>Discoba</taxon>
        <taxon>Euglenozoa</taxon>
        <taxon>Kinetoplastea</taxon>
        <taxon>Metakinetoplastina</taxon>
        <taxon>Trypanosomatida</taxon>
        <taxon>Trypanosomatidae</taxon>
        <taxon>Trypanosoma</taxon>
        <taxon>Nannomonas</taxon>
    </lineage>
</organism>
<dbReference type="EMBL" id="HE575324">
    <property type="protein sequence ID" value="CCC95184.1"/>
    <property type="molecule type" value="Genomic_DNA"/>
</dbReference>
<accession>G0V0L3</accession>
<name>G0V0L3_TRYCI</name>
<dbReference type="VEuPathDB" id="TriTrypDB:TcIL3000.11.6070"/>
<gene>
    <name evidence="2" type="ORF">TCIL3000_11_6070</name>
</gene>
<evidence type="ECO:0000256" key="1">
    <source>
        <dbReference type="SAM" id="MobiDB-lite"/>
    </source>
</evidence>
<feature type="compositionally biased region" description="Low complexity" evidence="1">
    <location>
        <begin position="442"/>
        <end position="453"/>
    </location>
</feature>